<dbReference type="Gene3D" id="2.30.42.10">
    <property type="match status" value="1"/>
</dbReference>
<dbReference type="SUPFAM" id="SSF50156">
    <property type="entry name" value="PDZ domain-like"/>
    <property type="match status" value="1"/>
</dbReference>
<dbReference type="EMBL" id="FOSW01000005">
    <property type="protein sequence ID" value="SFL00553.1"/>
    <property type="molecule type" value="Genomic_DNA"/>
</dbReference>
<sequence length="343" mass="34103">MGTRSIVGAAALTVLLLAACTDSDPGSGSNSDTVTPAPAADALEETYQDVIDEVLPSVVEIRSSAGLGSGVVFDDDGHIVTNAHVVGTEQQFEVLAPGSAGPLQATLVGTYPPNDVAVVRVTGGRLEPATFGNSSDVRVGEIVLAMGNPLGLAATVTNGIVSAKGRTVTEPPGAGSPGATLPDAIQTSADINPGNSGGALVDLDGEVIGIPTLAAVDPRVGAAAPGIGFAIPSNQAKRFAKQLVENGRVTDSGRAALGVQVTTVIDSSGKRVGVGVVDVVPGGPAAAAGIRPGDVIVSVDGKKTPTAEELGAVLAELQPGQRVPVTVQREGQTLELEVTLGEL</sequence>
<organism evidence="4 5">
    <name type="scientific">Geodermatophilus ruber</name>
    <dbReference type="NCBI Taxonomy" id="504800"/>
    <lineage>
        <taxon>Bacteria</taxon>
        <taxon>Bacillati</taxon>
        <taxon>Actinomycetota</taxon>
        <taxon>Actinomycetes</taxon>
        <taxon>Geodermatophilales</taxon>
        <taxon>Geodermatophilaceae</taxon>
        <taxon>Geodermatophilus</taxon>
    </lineage>
</organism>
<dbReference type="Proteomes" id="UP000199152">
    <property type="component" value="Unassembled WGS sequence"/>
</dbReference>
<evidence type="ECO:0000313" key="5">
    <source>
        <dbReference type="Proteomes" id="UP000199152"/>
    </source>
</evidence>
<gene>
    <name evidence="4" type="ORF">SAMN04488085_105225</name>
</gene>
<feature type="domain" description="PDZ" evidence="3">
    <location>
        <begin position="243"/>
        <end position="331"/>
    </location>
</feature>
<evidence type="ECO:0000256" key="1">
    <source>
        <dbReference type="ARBA" id="ARBA00022670"/>
    </source>
</evidence>
<dbReference type="AlphaFoldDB" id="A0A1I4E5K1"/>
<protein>
    <submittedName>
        <fullName evidence="4">Serine protease, S1-C subfamily, contains C-terminal PDZ domain</fullName>
    </submittedName>
</protein>
<evidence type="ECO:0000259" key="3">
    <source>
        <dbReference type="PROSITE" id="PS50106"/>
    </source>
</evidence>
<dbReference type="InterPro" id="IPR051201">
    <property type="entry name" value="Chloro_Bact_Ser_Proteases"/>
</dbReference>
<accession>A0A1I4E5K1</accession>
<name>A0A1I4E5K1_9ACTN</name>
<dbReference type="SMART" id="SM00228">
    <property type="entry name" value="PDZ"/>
    <property type="match status" value="1"/>
</dbReference>
<dbReference type="Pfam" id="PF13365">
    <property type="entry name" value="Trypsin_2"/>
    <property type="match status" value="1"/>
</dbReference>
<dbReference type="InterPro" id="IPR001940">
    <property type="entry name" value="Peptidase_S1C"/>
</dbReference>
<dbReference type="InParanoid" id="A0A1I4E5K1"/>
<reference evidence="4 5" key="1">
    <citation type="submission" date="2016-10" db="EMBL/GenBank/DDBJ databases">
        <authorList>
            <person name="de Groot N.N."/>
        </authorList>
    </citation>
    <scope>NUCLEOTIDE SEQUENCE [LARGE SCALE GENOMIC DNA]</scope>
    <source>
        <strain evidence="4 5">DSM 45317</strain>
    </source>
</reference>
<keyword evidence="5" id="KW-1185">Reference proteome</keyword>
<dbReference type="GO" id="GO:0006508">
    <property type="term" value="P:proteolysis"/>
    <property type="evidence" value="ECO:0007669"/>
    <property type="project" value="UniProtKB-KW"/>
</dbReference>
<dbReference type="PROSITE" id="PS50106">
    <property type="entry name" value="PDZ"/>
    <property type="match status" value="1"/>
</dbReference>
<evidence type="ECO:0000313" key="4">
    <source>
        <dbReference type="EMBL" id="SFL00553.1"/>
    </source>
</evidence>
<dbReference type="SUPFAM" id="SSF50494">
    <property type="entry name" value="Trypsin-like serine proteases"/>
    <property type="match status" value="1"/>
</dbReference>
<dbReference type="InterPro" id="IPR009003">
    <property type="entry name" value="Peptidase_S1_PA"/>
</dbReference>
<dbReference type="RefSeq" id="WP_177212746.1">
    <property type="nucleotide sequence ID" value="NZ_FOSW01000005.1"/>
</dbReference>
<proteinExistence type="predicted"/>
<keyword evidence="1 4" id="KW-0645">Protease</keyword>
<dbReference type="PANTHER" id="PTHR43343:SF3">
    <property type="entry name" value="PROTEASE DO-LIKE 8, CHLOROPLASTIC"/>
    <property type="match status" value="1"/>
</dbReference>
<dbReference type="PROSITE" id="PS51257">
    <property type="entry name" value="PROKAR_LIPOPROTEIN"/>
    <property type="match status" value="1"/>
</dbReference>
<dbReference type="InterPro" id="IPR036034">
    <property type="entry name" value="PDZ_sf"/>
</dbReference>
<dbReference type="GO" id="GO:0004252">
    <property type="term" value="F:serine-type endopeptidase activity"/>
    <property type="evidence" value="ECO:0007669"/>
    <property type="project" value="InterPro"/>
</dbReference>
<dbReference type="Gene3D" id="2.40.10.120">
    <property type="match status" value="1"/>
</dbReference>
<dbReference type="STRING" id="504800.SAMN04488085_105225"/>
<dbReference type="PRINTS" id="PR00834">
    <property type="entry name" value="PROTEASES2C"/>
</dbReference>
<keyword evidence="2" id="KW-0378">Hydrolase</keyword>
<evidence type="ECO:0000256" key="2">
    <source>
        <dbReference type="ARBA" id="ARBA00022801"/>
    </source>
</evidence>
<dbReference type="InterPro" id="IPR001478">
    <property type="entry name" value="PDZ"/>
</dbReference>
<dbReference type="PANTHER" id="PTHR43343">
    <property type="entry name" value="PEPTIDASE S12"/>
    <property type="match status" value="1"/>
</dbReference>
<dbReference type="Pfam" id="PF13180">
    <property type="entry name" value="PDZ_2"/>
    <property type="match status" value="1"/>
</dbReference>